<dbReference type="PANTHER" id="PTHR30085:SF6">
    <property type="entry name" value="ABC TRANSPORTER GLUTAMINE-BINDING PROTEIN GLNH"/>
    <property type="match status" value="1"/>
</dbReference>
<evidence type="ECO:0000256" key="2">
    <source>
        <dbReference type="ARBA" id="ARBA00022448"/>
    </source>
</evidence>
<dbReference type="InterPro" id="IPR001638">
    <property type="entry name" value="Solute-binding_3/MltF_N"/>
</dbReference>
<dbReference type="GO" id="GO:0005576">
    <property type="term" value="C:extracellular region"/>
    <property type="evidence" value="ECO:0007669"/>
    <property type="project" value="TreeGrafter"/>
</dbReference>
<dbReference type="Pfam" id="PF00497">
    <property type="entry name" value="SBP_bac_3"/>
    <property type="match status" value="1"/>
</dbReference>
<gene>
    <name evidence="6" type="ORF">BOCO_0464</name>
</gene>
<dbReference type="GO" id="GO:0006865">
    <property type="term" value="P:amino acid transport"/>
    <property type="evidence" value="ECO:0007669"/>
    <property type="project" value="TreeGrafter"/>
</dbReference>
<dbReference type="Proteomes" id="UP000216004">
    <property type="component" value="Unassembled WGS sequence"/>
</dbReference>
<keyword evidence="3 4" id="KW-0732">Signal</keyword>
<dbReference type="RefSeq" id="WP_094722500.1">
    <property type="nucleotide sequence ID" value="NZ_MWWS01000004.1"/>
</dbReference>
<reference evidence="6 7" key="1">
    <citation type="journal article" date="2017" name="BMC Genomics">
        <title>Comparative genomic and phylogenomic analyses of the Bifidobacteriaceae family.</title>
        <authorList>
            <person name="Lugli G.A."/>
            <person name="Milani C."/>
            <person name="Turroni F."/>
            <person name="Duranti S."/>
            <person name="Mancabelli L."/>
            <person name="Mangifesta M."/>
            <person name="Ferrario C."/>
            <person name="Modesto M."/>
            <person name="Mattarelli P."/>
            <person name="Jiri K."/>
            <person name="van Sinderen D."/>
            <person name="Ventura M."/>
        </authorList>
    </citation>
    <scope>NUCLEOTIDE SEQUENCE [LARGE SCALE GENOMIC DNA]</scope>
    <source>
        <strain evidence="6 7">DSM 22924</strain>
    </source>
</reference>
<keyword evidence="7" id="KW-1185">Reference proteome</keyword>
<dbReference type="PANTHER" id="PTHR30085">
    <property type="entry name" value="AMINO ACID ABC TRANSPORTER PERMEASE"/>
    <property type="match status" value="1"/>
</dbReference>
<evidence type="ECO:0000313" key="7">
    <source>
        <dbReference type="Proteomes" id="UP000216004"/>
    </source>
</evidence>
<evidence type="ECO:0000256" key="4">
    <source>
        <dbReference type="SAM" id="SignalP"/>
    </source>
</evidence>
<keyword evidence="2" id="KW-0813">Transport</keyword>
<dbReference type="EMBL" id="MWWS01000004">
    <property type="protein sequence ID" value="OZG49947.1"/>
    <property type="molecule type" value="Genomic_DNA"/>
</dbReference>
<protein>
    <submittedName>
        <fullName evidence="6">ABC transporter, extracellular substrate binding protein</fullName>
    </submittedName>
</protein>
<comment type="similarity">
    <text evidence="1">Belongs to the bacterial solute-binding protein 3 family.</text>
</comment>
<dbReference type="CDD" id="cd13690">
    <property type="entry name" value="PBP2_GluB"/>
    <property type="match status" value="1"/>
</dbReference>
<feature type="domain" description="Solute-binding protein family 3/N-terminal" evidence="5">
    <location>
        <begin position="43"/>
        <end position="266"/>
    </location>
</feature>
<dbReference type="SMART" id="SM00062">
    <property type="entry name" value="PBPb"/>
    <property type="match status" value="1"/>
</dbReference>
<evidence type="ECO:0000259" key="5">
    <source>
        <dbReference type="SMART" id="SM00062"/>
    </source>
</evidence>
<dbReference type="GO" id="GO:0030288">
    <property type="term" value="C:outer membrane-bounded periplasmic space"/>
    <property type="evidence" value="ECO:0007669"/>
    <property type="project" value="TreeGrafter"/>
</dbReference>
<dbReference type="SUPFAM" id="SSF53850">
    <property type="entry name" value="Periplasmic binding protein-like II"/>
    <property type="match status" value="1"/>
</dbReference>
<dbReference type="Gene3D" id="3.40.190.10">
    <property type="entry name" value="Periplasmic binding protein-like II"/>
    <property type="match status" value="2"/>
</dbReference>
<proteinExistence type="inferred from homology"/>
<feature type="chain" id="PRO_5038449686" evidence="4">
    <location>
        <begin position="28"/>
        <end position="289"/>
    </location>
</feature>
<name>A0A261ESV9_9BIFI</name>
<feature type="signal peptide" evidence="4">
    <location>
        <begin position="1"/>
        <end position="27"/>
    </location>
</feature>
<dbReference type="AlphaFoldDB" id="A0A261ESV9"/>
<evidence type="ECO:0000313" key="6">
    <source>
        <dbReference type="EMBL" id="OZG49947.1"/>
    </source>
</evidence>
<accession>A0A261ESV9</accession>
<sequence length="289" mass="31361">MPISLTVRLRKLLAALTSCLLTLALSACGSSSANYNVSAIGPKIHVGIVEDAPGIGFIRSGQRSGLDVEISRYIIHELGFVPSEIVWHTVEPLDRESLLQNGTLDMVVGGYSITQERKSQIDFAGPYFIDGQDLMVRKDDHRIRSVEDLSDERVCTVSGSTSTNRLKEHAPSVQVEERNRIDICATALLTGQVDVVSADSFILYGVNKVWGGGQLHVLGAPFTSEHYGVAVRQGQPTLVKEINAAITSMIADGTWQRIVQEAAQSVTYPMTISDHRPRAIDGSNSTGSR</sequence>
<evidence type="ECO:0000256" key="3">
    <source>
        <dbReference type="ARBA" id="ARBA00022729"/>
    </source>
</evidence>
<organism evidence="6 7">
    <name type="scientific">Bombiscardovia coagulans</name>
    <dbReference type="NCBI Taxonomy" id="686666"/>
    <lineage>
        <taxon>Bacteria</taxon>
        <taxon>Bacillati</taxon>
        <taxon>Actinomycetota</taxon>
        <taxon>Actinomycetes</taxon>
        <taxon>Bifidobacteriales</taxon>
        <taxon>Bifidobacteriaceae</taxon>
        <taxon>Bombiscardovia</taxon>
    </lineage>
</organism>
<dbReference type="OrthoDB" id="8454826at2"/>
<comment type="caution">
    <text evidence="6">The sequence shown here is derived from an EMBL/GenBank/DDBJ whole genome shotgun (WGS) entry which is preliminary data.</text>
</comment>
<evidence type="ECO:0000256" key="1">
    <source>
        <dbReference type="ARBA" id="ARBA00010333"/>
    </source>
</evidence>
<dbReference type="InterPro" id="IPR051455">
    <property type="entry name" value="Bact_solute-bind_prot3"/>
</dbReference>